<dbReference type="PROSITE" id="PS50931">
    <property type="entry name" value="HTH_LYSR"/>
    <property type="match status" value="1"/>
</dbReference>
<dbReference type="SUPFAM" id="SSF46785">
    <property type="entry name" value="Winged helix' DNA-binding domain"/>
    <property type="match status" value="1"/>
</dbReference>
<evidence type="ECO:0000256" key="1">
    <source>
        <dbReference type="ARBA" id="ARBA00009437"/>
    </source>
</evidence>
<dbReference type="InterPro" id="IPR005119">
    <property type="entry name" value="LysR_subst-bd"/>
</dbReference>
<feature type="domain" description="HTH lysR-type" evidence="5">
    <location>
        <begin position="1"/>
        <end position="63"/>
    </location>
</feature>
<reference evidence="6 7" key="1">
    <citation type="submission" date="2019-10" db="EMBL/GenBank/DDBJ databases">
        <title>Actinomadura rubteroloni sp. nov. and Actinomadura macrotermitis sp. nov., isolated from the gut of fungus growing-termite Macrotermes natalensis.</title>
        <authorList>
            <person name="Benndorf R."/>
            <person name="Martin K."/>
            <person name="Kuefner M."/>
            <person name="De Beer W."/>
            <person name="Kaster A.-K."/>
            <person name="Vollmers J."/>
            <person name="Poulsen M."/>
            <person name="Beemelmanns C."/>
        </authorList>
    </citation>
    <scope>NUCLEOTIDE SEQUENCE [LARGE SCALE GENOMIC DNA]</scope>
    <source>
        <strain evidence="6 7">RB68</strain>
    </source>
</reference>
<dbReference type="InterPro" id="IPR036390">
    <property type="entry name" value="WH_DNA-bd_sf"/>
</dbReference>
<proteinExistence type="inferred from homology"/>
<dbReference type="GO" id="GO:0032993">
    <property type="term" value="C:protein-DNA complex"/>
    <property type="evidence" value="ECO:0007669"/>
    <property type="project" value="TreeGrafter"/>
</dbReference>
<evidence type="ECO:0000256" key="4">
    <source>
        <dbReference type="ARBA" id="ARBA00023163"/>
    </source>
</evidence>
<dbReference type="EMBL" id="WEGH01000001">
    <property type="protein sequence ID" value="MQY02756.1"/>
    <property type="molecule type" value="Genomic_DNA"/>
</dbReference>
<dbReference type="PANTHER" id="PTHR30346">
    <property type="entry name" value="TRANSCRIPTIONAL DUAL REGULATOR HCAR-RELATED"/>
    <property type="match status" value="1"/>
</dbReference>
<evidence type="ECO:0000313" key="6">
    <source>
        <dbReference type="EMBL" id="MQY02756.1"/>
    </source>
</evidence>
<sequence>MDLHRLSTDALASFAVFADHLSFTRAAAELHISQPALHVKVGKLAETLGHPLYQRRGRALTLTPQGEAVARFARELDTRMGAFLAELDGGPPTRVPVLSAGEGAFLYLLGDAIRTAAPRPRLLNGDRARTLAAVRTGRADLGVAVLDVLPDDLAAVPLATYPQALILPAGHPLADRPTLSITDLAGAPLIVPPPQGPLRVTLERALRAADVPWTVAVEATGWPLLLHFVSLGVGLAVVNGCVRPPAGLVRREITDLPAAPYYALHQPDRAEDPLVTDLLTTIRATLPPP</sequence>
<dbReference type="RefSeq" id="WP_153530861.1">
    <property type="nucleotide sequence ID" value="NZ_WEGH01000001.1"/>
</dbReference>
<dbReference type="PRINTS" id="PR00039">
    <property type="entry name" value="HTHLYSR"/>
</dbReference>
<dbReference type="OrthoDB" id="9789529at2"/>
<keyword evidence="3" id="KW-0238">DNA-binding</keyword>
<keyword evidence="2" id="KW-0805">Transcription regulation</keyword>
<evidence type="ECO:0000259" key="5">
    <source>
        <dbReference type="PROSITE" id="PS50931"/>
    </source>
</evidence>
<evidence type="ECO:0000313" key="7">
    <source>
        <dbReference type="Proteomes" id="UP000487268"/>
    </source>
</evidence>
<dbReference type="InterPro" id="IPR000847">
    <property type="entry name" value="LysR_HTH_N"/>
</dbReference>
<dbReference type="GO" id="GO:0003677">
    <property type="term" value="F:DNA binding"/>
    <property type="evidence" value="ECO:0007669"/>
    <property type="project" value="UniProtKB-KW"/>
</dbReference>
<gene>
    <name evidence="6" type="ORF">ACRB68_07910</name>
</gene>
<dbReference type="Pfam" id="PF03466">
    <property type="entry name" value="LysR_substrate"/>
    <property type="match status" value="1"/>
</dbReference>
<comment type="caution">
    <text evidence="6">The sequence shown here is derived from an EMBL/GenBank/DDBJ whole genome shotgun (WGS) entry which is preliminary data.</text>
</comment>
<evidence type="ECO:0000256" key="2">
    <source>
        <dbReference type="ARBA" id="ARBA00023015"/>
    </source>
</evidence>
<name>A0A7K0BNV9_9ACTN</name>
<keyword evidence="4" id="KW-0804">Transcription</keyword>
<comment type="similarity">
    <text evidence="1">Belongs to the LysR transcriptional regulatory family.</text>
</comment>
<dbReference type="AlphaFoldDB" id="A0A7K0BNV9"/>
<accession>A0A7K0BNV9</accession>
<evidence type="ECO:0000256" key="3">
    <source>
        <dbReference type="ARBA" id="ARBA00023125"/>
    </source>
</evidence>
<dbReference type="Gene3D" id="3.40.190.290">
    <property type="match status" value="1"/>
</dbReference>
<protein>
    <recommendedName>
        <fullName evidence="5">HTH lysR-type domain-containing protein</fullName>
    </recommendedName>
</protein>
<dbReference type="Pfam" id="PF00126">
    <property type="entry name" value="HTH_1"/>
    <property type="match status" value="1"/>
</dbReference>
<dbReference type="CDD" id="cd05466">
    <property type="entry name" value="PBP2_LTTR_substrate"/>
    <property type="match status" value="1"/>
</dbReference>
<organism evidence="6 7">
    <name type="scientific">Actinomadura macrotermitis</name>
    <dbReference type="NCBI Taxonomy" id="2585200"/>
    <lineage>
        <taxon>Bacteria</taxon>
        <taxon>Bacillati</taxon>
        <taxon>Actinomycetota</taxon>
        <taxon>Actinomycetes</taxon>
        <taxon>Streptosporangiales</taxon>
        <taxon>Thermomonosporaceae</taxon>
        <taxon>Actinomadura</taxon>
    </lineage>
</organism>
<dbReference type="InterPro" id="IPR036388">
    <property type="entry name" value="WH-like_DNA-bd_sf"/>
</dbReference>
<dbReference type="Proteomes" id="UP000487268">
    <property type="component" value="Unassembled WGS sequence"/>
</dbReference>
<dbReference type="SUPFAM" id="SSF53850">
    <property type="entry name" value="Periplasmic binding protein-like II"/>
    <property type="match status" value="1"/>
</dbReference>
<dbReference type="Gene3D" id="1.10.10.10">
    <property type="entry name" value="Winged helix-like DNA-binding domain superfamily/Winged helix DNA-binding domain"/>
    <property type="match status" value="1"/>
</dbReference>
<dbReference type="GO" id="GO:0003700">
    <property type="term" value="F:DNA-binding transcription factor activity"/>
    <property type="evidence" value="ECO:0007669"/>
    <property type="project" value="InterPro"/>
</dbReference>
<dbReference type="PANTHER" id="PTHR30346:SF29">
    <property type="entry name" value="LYSR SUBSTRATE-BINDING"/>
    <property type="match status" value="1"/>
</dbReference>
<keyword evidence="7" id="KW-1185">Reference proteome</keyword>